<protein>
    <submittedName>
        <fullName evidence="1">Uncharacterized protein</fullName>
    </submittedName>
</protein>
<dbReference type="EMBL" id="KF901181">
    <property type="protein sequence ID" value="AIF21038.1"/>
    <property type="molecule type" value="Genomic_DNA"/>
</dbReference>
<proteinExistence type="predicted"/>
<dbReference type="AlphaFoldDB" id="A0A075I562"/>
<reference evidence="1" key="1">
    <citation type="journal article" date="2014" name="Genome Biol. Evol.">
        <title>Pangenome evidence for extensive interdomain horizontal transfer affecting lineage core and shell genes in uncultured planktonic thaumarchaeota and euryarchaeota.</title>
        <authorList>
            <person name="Deschamps P."/>
            <person name="Zivanovic Y."/>
            <person name="Moreira D."/>
            <person name="Rodriguez-Valera F."/>
            <person name="Lopez-Garcia P."/>
        </authorList>
    </citation>
    <scope>NUCLEOTIDE SEQUENCE</scope>
</reference>
<sequence length="85" mass="9441">MSASLRLVRWMSAAKKSEAIQLILKVKSRFAEALEASLITEAEVSRDTDTIVVQESEAVFVDMRARWNTVMRGLAAADEALKTLD</sequence>
<name>A0A075I562_9EURY</name>
<accession>A0A075I562</accession>
<evidence type="ECO:0000313" key="1">
    <source>
        <dbReference type="EMBL" id="AIF21038.1"/>
    </source>
</evidence>
<organism evidence="1">
    <name type="scientific">uncultured marine group II/III euryarchaeote KM3_98_B01</name>
    <dbReference type="NCBI Taxonomy" id="1456546"/>
    <lineage>
        <taxon>Archaea</taxon>
        <taxon>Methanobacteriati</taxon>
        <taxon>Methanobacteriota</taxon>
        <taxon>environmental samples</taxon>
    </lineage>
</organism>